<sequence length="75" mass="8703">MVSRRWFDDERELSPFLTALEDVRRRATREGWCYAHVQAIIVAIDQYAEAATGNREYFLNKPVSIGESRKAGDIR</sequence>
<organism evidence="2 4">
    <name type="scientific">Bradyrhizobium zhanjiangense</name>
    <dbReference type="NCBI Taxonomy" id="1325107"/>
    <lineage>
        <taxon>Bacteria</taxon>
        <taxon>Pseudomonadati</taxon>
        <taxon>Pseudomonadota</taxon>
        <taxon>Alphaproteobacteria</taxon>
        <taxon>Hyphomicrobiales</taxon>
        <taxon>Nitrobacteraceae</taxon>
        <taxon>Bradyrhizobium</taxon>
    </lineage>
</organism>
<keyword evidence="3" id="KW-1185">Reference proteome</keyword>
<name>A0A4Q0QFZ8_9BRAD</name>
<dbReference type="RefSeq" id="WP_128941618.1">
    <property type="nucleotide sequence ID" value="NZ_RDRA01000018.1"/>
</dbReference>
<dbReference type="Proteomes" id="UP000290174">
    <property type="component" value="Unassembled WGS sequence"/>
</dbReference>
<gene>
    <name evidence="2" type="ORF">EAS61_25585</name>
    <name evidence="1" type="ORF">EAS62_28605</name>
</gene>
<evidence type="ECO:0000313" key="2">
    <source>
        <dbReference type="EMBL" id="RXG90819.1"/>
    </source>
</evidence>
<evidence type="ECO:0000313" key="1">
    <source>
        <dbReference type="EMBL" id="RXG89957.1"/>
    </source>
</evidence>
<evidence type="ECO:0000313" key="4">
    <source>
        <dbReference type="Proteomes" id="UP000290174"/>
    </source>
</evidence>
<proteinExistence type="predicted"/>
<dbReference type="Proteomes" id="UP000289946">
    <property type="component" value="Unassembled WGS sequence"/>
</dbReference>
<comment type="caution">
    <text evidence="2">The sequence shown here is derived from an EMBL/GenBank/DDBJ whole genome shotgun (WGS) entry which is preliminary data.</text>
</comment>
<dbReference type="EMBL" id="RKMK01000028">
    <property type="protein sequence ID" value="RXG90819.1"/>
    <property type="molecule type" value="Genomic_DNA"/>
</dbReference>
<reference evidence="2 4" key="1">
    <citation type="submission" date="2018-11" db="EMBL/GenBank/DDBJ databases">
        <title>Bradyrhizobium sp. nov., isolated from effective nodules of peanut in China.</title>
        <authorList>
            <person name="Li Y."/>
        </authorList>
    </citation>
    <scope>NUCLEOTIDE SEQUENCE [LARGE SCALE GENOMIC DNA]</scope>
    <source>
        <strain evidence="2 4">CCBAU 51770</strain>
        <strain evidence="1 3">CCBAU 51781</strain>
    </source>
</reference>
<evidence type="ECO:0000313" key="3">
    <source>
        <dbReference type="Proteomes" id="UP000289946"/>
    </source>
</evidence>
<accession>A0A4Q0QFZ8</accession>
<dbReference type="AlphaFoldDB" id="A0A4Q0QFZ8"/>
<dbReference type="EMBL" id="RDRA01000018">
    <property type="protein sequence ID" value="RXG89957.1"/>
    <property type="molecule type" value="Genomic_DNA"/>
</dbReference>
<protein>
    <submittedName>
        <fullName evidence="2">Uncharacterized protein</fullName>
    </submittedName>
</protein>